<dbReference type="CDD" id="cd00293">
    <property type="entry name" value="USP-like"/>
    <property type="match status" value="1"/>
</dbReference>
<dbReference type="AlphaFoldDB" id="A0A1S6IWU1"/>
<reference evidence="2 3" key="1">
    <citation type="journal article" date="2016" name="Int. J. Syst. Evol. Microbiol.">
        <title>Desulfotomaculum ferrireducens sp. nov., a moderately thermophilic sulfate-reducing and dissimilatory Fe(III)-reducing bacterium isolated from compost.</title>
        <authorList>
            <person name="Yang G."/>
            <person name="Guo J."/>
            <person name="Zhuang L."/>
            <person name="Yuan Y."/>
            <person name="Zhou S."/>
        </authorList>
    </citation>
    <scope>NUCLEOTIDE SEQUENCE [LARGE SCALE GENOMIC DNA]</scope>
    <source>
        <strain evidence="2 3">GSS09</strain>
    </source>
</reference>
<dbReference type="OrthoDB" id="6117544at2"/>
<protein>
    <submittedName>
        <fullName evidence="2">Universal stress protein UspA</fullName>
    </submittedName>
</protein>
<dbReference type="Pfam" id="PF00582">
    <property type="entry name" value="Usp"/>
    <property type="match status" value="1"/>
</dbReference>
<keyword evidence="3" id="KW-1185">Reference proteome</keyword>
<name>A0A1S6IWU1_9FIRM</name>
<dbReference type="InterPro" id="IPR014729">
    <property type="entry name" value="Rossmann-like_a/b/a_fold"/>
</dbReference>
<sequence>MYNNVLVAVHGEEKDNFRQELTEFIKLLKCKVTIIHVAETHLDHYGYVDQLASAITKDQFIEYIHNMARTKQKEIYEFFTALTSSLGVEMEWKVRNGKPANIIADEIMQGKYDLIILGTKPKAPGNTSSKVKEKLISNLTNSLLIIK</sequence>
<organism evidence="2 3">
    <name type="scientific">Desulforamulus ferrireducens</name>
    <dbReference type="NCBI Taxonomy" id="1833852"/>
    <lineage>
        <taxon>Bacteria</taxon>
        <taxon>Bacillati</taxon>
        <taxon>Bacillota</taxon>
        <taxon>Clostridia</taxon>
        <taxon>Eubacteriales</taxon>
        <taxon>Peptococcaceae</taxon>
        <taxon>Desulforamulus</taxon>
    </lineage>
</organism>
<dbReference type="Gene3D" id="3.40.50.620">
    <property type="entry name" value="HUPs"/>
    <property type="match status" value="1"/>
</dbReference>
<dbReference type="STRING" id="1833852.B0537_09185"/>
<gene>
    <name evidence="2" type="ORF">B0537_09185</name>
</gene>
<dbReference type="RefSeq" id="WP_077714308.1">
    <property type="nucleotide sequence ID" value="NZ_CP019698.1"/>
</dbReference>
<proteinExistence type="predicted"/>
<evidence type="ECO:0000259" key="1">
    <source>
        <dbReference type="Pfam" id="PF00582"/>
    </source>
</evidence>
<dbReference type="SUPFAM" id="SSF52402">
    <property type="entry name" value="Adenine nucleotide alpha hydrolases-like"/>
    <property type="match status" value="1"/>
</dbReference>
<accession>A0A1S6IWU1</accession>
<dbReference type="Proteomes" id="UP000189464">
    <property type="component" value="Chromosome"/>
</dbReference>
<dbReference type="KEGG" id="dfg:B0537_09185"/>
<feature type="domain" description="UspA" evidence="1">
    <location>
        <begin position="1"/>
        <end position="147"/>
    </location>
</feature>
<dbReference type="EMBL" id="CP019698">
    <property type="protein sequence ID" value="AQS59238.1"/>
    <property type="molecule type" value="Genomic_DNA"/>
</dbReference>
<evidence type="ECO:0000313" key="3">
    <source>
        <dbReference type="Proteomes" id="UP000189464"/>
    </source>
</evidence>
<dbReference type="InterPro" id="IPR006016">
    <property type="entry name" value="UspA"/>
</dbReference>
<evidence type="ECO:0000313" key="2">
    <source>
        <dbReference type="EMBL" id="AQS59238.1"/>
    </source>
</evidence>